<dbReference type="InterPro" id="IPR052336">
    <property type="entry name" value="MlaD_Phospholipid_Transporter"/>
</dbReference>
<dbReference type="PROSITE" id="PS51257">
    <property type="entry name" value="PROKAR_LIPOPROTEIN"/>
    <property type="match status" value="1"/>
</dbReference>
<dbReference type="RefSeq" id="WP_005182679.1">
    <property type="nucleotide sequence ID" value="NZ_CP045804.1"/>
</dbReference>
<dbReference type="EMBL" id="CP045810">
    <property type="protein sequence ID" value="QHN40890.1"/>
    <property type="molecule type" value="Genomic_DNA"/>
</dbReference>
<accession>A0A857KRF1</accession>
<proteinExistence type="predicted"/>
<sequence length="378" mass="40317">MRRRHTRATALGAALVSVTLLVGGCQWDGVNSLPLPGTVGNSSDDYSITVEVANVGTLSQNSPVFINDVEVGSIGEMRVRNWHAQVTVNLKNGTVVPGNAVAKVGQTSLLGSMHIALDPPAGEKPTGALPAGSVITLDRSSSYPSTEQTLAAVSSVINGGGLGQLGEIVKSMNSGLVGRESDIRQLLGRLSRFVRTLNRQRGDLVTLMRETQRLSNTFADQDEVITTALRKIPPALAVLDEQAPKLTTAMTKLKGFSDTATGVIDEVQADLLTNLRHLEPTLKSIADVGPKIGDAVAYGLVYPYGQRTIDRAVRGDYINLHATVDLTVPRLKKELLLGTPFGDPNETIAFAPGDPGYKSKPTHNPLFFPIQRSKRGGR</sequence>
<evidence type="ECO:0000313" key="3">
    <source>
        <dbReference type="EMBL" id="QHN40890.1"/>
    </source>
</evidence>
<dbReference type="Pfam" id="PF11887">
    <property type="entry name" value="Mce4_CUP1"/>
    <property type="match status" value="1"/>
</dbReference>
<dbReference type="PANTHER" id="PTHR33371">
    <property type="entry name" value="INTERMEMBRANE PHOSPHOLIPID TRANSPORT SYSTEM BINDING PROTEIN MLAD-RELATED"/>
    <property type="match status" value="1"/>
</dbReference>
<dbReference type="PANTHER" id="PTHR33371:SF15">
    <property type="entry name" value="LIPOPROTEIN LPRN"/>
    <property type="match status" value="1"/>
</dbReference>
<evidence type="ECO:0000259" key="1">
    <source>
        <dbReference type="Pfam" id="PF02470"/>
    </source>
</evidence>
<dbReference type="GO" id="GO:0005576">
    <property type="term" value="C:extracellular region"/>
    <property type="evidence" value="ECO:0007669"/>
    <property type="project" value="TreeGrafter"/>
</dbReference>
<feature type="domain" description="Mce/MlaD" evidence="1">
    <location>
        <begin position="46"/>
        <end position="120"/>
    </location>
</feature>
<name>A0A857KRF1_9ACTN</name>
<dbReference type="InterPro" id="IPR005693">
    <property type="entry name" value="Mce"/>
</dbReference>
<feature type="domain" description="Mammalian cell entry C-terminal" evidence="2">
    <location>
        <begin position="128"/>
        <end position="292"/>
    </location>
</feature>
<dbReference type="AlphaFoldDB" id="A0A857KRF1"/>
<dbReference type="NCBIfam" id="TIGR00996">
    <property type="entry name" value="Mtu_fam_mce"/>
    <property type="match status" value="1"/>
</dbReference>
<dbReference type="InterPro" id="IPR003399">
    <property type="entry name" value="Mce/MlaD"/>
</dbReference>
<dbReference type="Pfam" id="PF02470">
    <property type="entry name" value="MlaD"/>
    <property type="match status" value="1"/>
</dbReference>
<organism evidence="3">
    <name type="scientific">Gordonia amarae</name>
    <dbReference type="NCBI Taxonomy" id="36821"/>
    <lineage>
        <taxon>Bacteria</taxon>
        <taxon>Bacillati</taxon>
        <taxon>Actinomycetota</taxon>
        <taxon>Actinomycetes</taxon>
        <taxon>Mycobacteriales</taxon>
        <taxon>Gordoniaceae</taxon>
        <taxon>Gordonia</taxon>
    </lineage>
</organism>
<evidence type="ECO:0000259" key="2">
    <source>
        <dbReference type="Pfam" id="PF11887"/>
    </source>
</evidence>
<dbReference type="InterPro" id="IPR024516">
    <property type="entry name" value="Mce_C"/>
</dbReference>
<gene>
    <name evidence="3" type="ORF">GII30_18535</name>
</gene>
<reference evidence="3" key="1">
    <citation type="journal article" date="2021" name="Nat. Microbiol.">
        <title>Cocultivation of an ultrasmall environmental parasitic bacterium with lytic ability against bacteria associated with wastewater foams.</title>
        <authorList>
            <person name="Batinovic S."/>
            <person name="Rose J.J.A."/>
            <person name="Ratcliffe J."/>
            <person name="Seviour R.J."/>
            <person name="Petrovski S."/>
        </authorList>
    </citation>
    <scope>NUCLEOTIDE SEQUENCE</scope>
    <source>
        <strain evidence="3">CON44</strain>
    </source>
</reference>
<protein>
    <submittedName>
        <fullName evidence="3">MCE family protein</fullName>
    </submittedName>
</protein>